<dbReference type="STRING" id="471704.A0A151J0X2"/>
<evidence type="ECO:0000313" key="2">
    <source>
        <dbReference type="Proteomes" id="UP000078492"/>
    </source>
</evidence>
<dbReference type="GO" id="GO:0003676">
    <property type="term" value="F:nucleic acid binding"/>
    <property type="evidence" value="ECO:0007669"/>
    <property type="project" value="InterPro"/>
</dbReference>
<gene>
    <name evidence="1" type="ORF">ALC57_12726</name>
</gene>
<proteinExistence type="predicted"/>
<dbReference type="EMBL" id="KQ980614">
    <property type="protein sequence ID" value="KYN15063.1"/>
    <property type="molecule type" value="Genomic_DNA"/>
</dbReference>
<evidence type="ECO:0008006" key="3">
    <source>
        <dbReference type="Google" id="ProtNLM"/>
    </source>
</evidence>
<dbReference type="PANTHER" id="PTHR47326">
    <property type="entry name" value="TRANSPOSABLE ELEMENT TC3 TRANSPOSASE-LIKE PROTEIN"/>
    <property type="match status" value="1"/>
</dbReference>
<protein>
    <recommendedName>
        <fullName evidence="3">Transposable element Tc3 transposase</fullName>
    </recommendedName>
</protein>
<dbReference type="AlphaFoldDB" id="A0A151J0X2"/>
<organism evidence="1 2">
    <name type="scientific">Trachymyrmex cornetzi</name>
    <dbReference type="NCBI Taxonomy" id="471704"/>
    <lineage>
        <taxon>Eukaryota</taxon>
        <taxon>Metazoa</taxon>
        <taxon>Ecdysozoa</taxon>
        <taxon>Arthropoda</taxon>
        <taxon>Hexapoda</taxon>
        <taxon>Insecta</taxon>
        <taxon>Pterygota</taxon>
        <taxon>Neoptera</taxon>
        <taxon>Endopterygota</taxon>
        <taxon>Hymenoptera</taxon>
        <taxon>Apocrita</taxon>
        <taxon>Aculeata</taxon>
        <taxon>Formicoidea</taxon>
        <taxon>Formicidae</taxon>
        <taxon>Myrmicinae</taxon>
        <taxon>Trachymyrmex</taxon>
    </lineage>
</organism>
<reference evidence="1 2" key="1">
    <citation type="submission" date="2015-09" db="EMBL/GenBank/DDBJ databases">
        <title>Trachymyrmex cornetzi WGS genome.</title>
        <authorList>
            <person name="Nygaard S."/>
            <person name="Hu H."/>
            <person name="Boomsma J."/>
            <person name="Zhang G."/>
        </authorList>
    </citation>
    <scope>NUCLEOTIDE SEQUENCE [LARGE SCALE GENOMIC DNA]</scope>
    <source>
        <strain evidence="1">Tcor2-1</strain>
        <tissue evidence="1">Whole body</tissue>
    </source>
</reference>
<name>A0A151J0X2_9HYME</name>
<accession>A0A151J0X2</accession>
<dbReference type="Proteomes" id="UP000078492">
    <property type="component" value="Unassembled WGS sequence"/>
</dbReference>
<dbReference type="Gene3D" id="3.30.420.10">
    <property type="entry name" value="Ribonuclease H-like superfamily/Ribonuclease H"/>
    <property type="match status" value="1"/>
</dbReference>
<dbReference type="InterPro" id="IPR036397">
    <property type="entry name" value="RNaseH_sf"/>
</dbReference>
<sequence length="134" mass="16141">MYEQLLRNQIIPRIRKIAGNNNDDTWFQQDGAAAHYGRHVRAYLDTQFLHRWIRKRGEIEWPARSPDLTPLDYFLWGYLKSKVYAQPQNLDELRNRIMQEAALIDRVMIHNVTHFYNRIAFCQEAQGLQFEHLR</sequence>
<evidence type="ECO:0000313" key="1">
    <source>
        <dbReference type="EMBL" id="KYN15063.1"/>
    </source>
</evidence>
<keyword evidence="2" id="KW-1185">Reference proteome</keyword>
<dbReference type="PANTHER" id="PTHR47326:SF1">
    <property type="entry name" value="HTH PSQ-TYPE DOMAIN-CONTAINING PROTEIN"/>
    <property type="match status" value="1"/>
</dbReference>